<feature type="domain" description="F-box" evidence="1">
    <location>
        <begin position="27"/>
        <end position="66"/>
    </location>
</feature>
<keyword evidence="4" id="KW-1185">Reference proteome</keyword>
<proteinExistence type="predicted"/>
<dbReference type="EMBL" id="CAKMRJ010001847">
    <property type="protein sequence ID" value="CAH1424708.1"/>
    <property type="molecule type" value="Genomic_DNA"/>
</dbReference>
<dbReference type="InterPro" id="IPR050232">
    <property type="entry name" value="FBL13/AtMIF1-like"/>
</dbReference>
<accession>A0AAU9MVP5</accession>
<dbReference type="SUPFAM" id="SSF81383">
    <property type="entry name" value="F-box domain"/>
    <property type="match status" value="1"/>
</dbReference>
<evidence type="ECO:0000313" key="4">
    <source>
        <dbReference type="Proteomes" id="UP001157418"/>
    </source>
</evidence>
<dbReference type="InterPro" id="IPR036047">
    <property type="entry name" value="F-box-like_dom_sf"/>
</dbReference>
<dbReference type="Pfam" id="PF00646">
    <property type="entry name" value="F-box"/>
    <property type="match status" value="1"/>
</dbReference>
<dbReference type="SUPFAM" id="SSF52047">
    <property type="entry name" value="RNI-like"/>
    <property type="match status" value="1"/>
</dbReference>
<dbReference type="Gene3D" id="3.80.10.10">
    <property type="entry name" value="Ribonuclease Inhibitor"/>
    <property type="match status" value="1"/>
</dbReference>
<evidence type="ECO:0000259" key="2">
    <source>
        <dbReference type="Pfam" id="PF24758"/>
    </source>
</evidence>
<dbReference type="Proteomes" id="UP001157418">
    <property type="component" value="Unassembled WGS sequence"/>
</dbReference>
<gene>
    <name evidence="3" type="ORF">LVIROSA_LOCUS11896</name>
</gene>
<dbReference type="Pfam" id="PF24758">
    <property type="entry name" value="LRR_At5g56370"/>
    <property type="match status" value="1"/>
</dbReference>
<dbReference type="PANTHER" id="PTHR31900">
    <property type="entry name" value="F-BOX/RNI SUPERFAMILY PROTEIN-RELATED"/>
    <property type="match status" value="1"/>
</dbReference>
<reference evidence="3 4" key="1">
    <citation type="submission" date="2022-01" db="EMBL/GenBank/DDBJ databases">
        <authorList>
            <person name="Xiong W."/>
            <person name="Schranz E."/>
        </authorList>
    </citation>
    <scope>NUCLEOTIDE SEQUENCE [LARGE SCALE GENOMIC DNA]</scope>
</reference>
<sequence>MISYSHQSNRVMKESKRARTLDGVDLISNLPDRVLQLILSGIPNTEEAIRSSILSSRWRYLWTSIPSIDIDYTRGLEHDPQMVLESIGFKNFVSWVLLNKPIDLDSFRLRCADYYDMTTIRQWIHAAVVRKVKLLDLMFSPIDESEDIEMPYCLVTCGSLEVLRLCLLGYHLCLPKITGFSALRVLELNDVTLKKGDLVKYFLESCPLLEDLSLLHCYADKLVIACPKLKNLRIENRERVFDYETEDYIDCRMSSSVTICCPKLVLLNLTGSVSRDFILYNLYSLKKAWNLSISLYCVGQCYWPEEDEPVSLPNLKTLEITVDAVHRLIPFLKCFPDLESLHLIFINESSLLDPMEKCFYRADKCKLKNAATINFVTPLLKKVEFHDYDEEHLALARALLENGSALEEMVFIWVDEAKFHEKSLETMNQVSNFHKASSNVKLRFVINPRQTKSILAPKRFEADSSKCSSNSSIKLLGC</sequence>
<dbReference type="InterPro" id="IPR001810">
    <property type="entry name" value="F-box_dom"/>
</dbReference>
<dbReference type="InterPro" id="IPR055411">
    <property type="entry name" value="LRR_FXL15/At3g58940/PEG3-like"/>
</dbReference>
<evidence type="ECO:0008006" key="5">
    <source>
        <dbReference type="Google" id="ProtNLM"/>
    </source>
</evidence>
<protein>
    <recommendedName>
        <fullName evidence="5">F-box domain-containing protein</fullName>
    </recommendedName>
</protein>
<dbReference type="AlphaFoldDB" id="A0AAU9MVP5"/>
<dbReference type="PANTHER" id="PTHR31900:SF27">
    <property type="entry name" value="FBD DOMAIN-CONTAINING PROTEIN"/>
    <property type="match status" value="1"/>
</dbReference>
<evidence type="ECO:0000259" key="1">
    <source>
        <dbReference type="Pfam" id="PF00646"/>
    </source>
</evidence>
<name>A0AAU9MVP5_9ASTR</name>
<evidence type="ECO:0000313" key="3">
    <source>
        <dbReference type="EMBL" id="CAH1424708.1"/>
    </source>
</evidence>
<dbReference type="InterPro" id="IPR032675">
    <property type="entry name" value="LRR_dom_sf"/>
</dbReference>
<feature type="domain" description="F-box/LRR-repeat protein 15/At3g58940/PEG3-like LRR" evidence="2">
    <location>
        <begin position="121"/>
        <end position="234"/>
    </location>
</feature>
<comment type="caution">
    <text evidence="3">The sequence shown here is derived from an EMBL/GenBank/DDBJ whole genome shotgun (WGS) entry which is preliminary data.</text>
</comment>
<organism evidence="3 4">
    <name type="scientific">Lactuca virosa</name>
    <dbReference type="NCBI Taxonomy" id="75947"/>
    <lineage>
        <taxon>Eukaryota</taxon>
        <taxon>Viridiplantae</taxon>
        <taxon>Streptophyta</taxon>
        <taxon>Embryophyta</taxon>
        <taxon>Tracheophyta</taxon>
        <taxon>Spermatophyta</taxon>
        <taxon>Magnoliopsida</taxon>
        <taxon>eudicotyledons</taxon>
        <taxon>Gunneridae</taxon>
        <taxon>Pentapetalae</taxon>
        <taxon>asterids</taxon>
        <taxon>campanulids</taxon>
        <taxon>Asterales</taxon>
        <taxon>Asteraceae</taxon>
        <taxon>Cichorioideae</taxon>
        <taxon>Cichorieae</taxon>
        <taxon>Lactucinae</taxon>
        <taxon>Lactuca</taxon>
    </lineage>
</organism>